<dbReference type="Gene3D" id="1.20.1640.10">
    <property type="entry name" value="Multidrug efflux transporter AcrB transmembrane domain"/>
    <property type="match status" value="2"/>
</dbReference>
<keyword evidence="1" id="KW-0812">Transmembrane</keyword>
<dbReference type="SUPFAM" id="SSF82693">
    <property type="entry name" value="Multidrug efflux transporter AcrB pore domain, PN1, PN2, PC1 and PC2 subdomains"/>
    <property type="match status" value="3"/>
</dbReference>
<feature type="transmembrane region" description="Helical" evidence="1">
    <location>
        <begin position="868"/>
        <end position="892"/>
    </location>
</feature>
<feature type="transmembrane region" description="Helical" evidence="1">
    <location>
        <begin position="970"/>
        <end position="993"/>
    </location>
</feature>
<dbReference type="Gene3D" id="3.30.70.1430">
    <property type="entry name" value="Multidrug efflux transporter AcrB pore domain"/>
    <property type="match status" value="2"/>
</dbReference>
<dbReference type="SUPFAM" id="SSF82714">
    <property type="entry name" value="Multidrug efflux transporter AcrB TolC docking domain, DN and DC subdomains"/>
    <property type="match status" value="2"/>
</dbReference>
<dbReference type="RefSeq" id="WP_089862391.1">
    <property type="nucleotide sequence ID" value="NZ_FOTI01000042.1"/>
</dbReference>
<sequence length="1015" mass="111057">MKLAKLAVERPVTITMFILVIILIGTIALGRLPMDLTPDIEIPFLMITTSYSGASPEEIEELITRPIEQTVATLDGLDTLSTTSSEGYSRVRLELNYGTDLTEAKNDLRDLVSQIESRLPDEADQPRIRNFDPNSRPIIELSLAGLPATELKKIAENNIQPELEKINGVASAEVTGGREREIRINVDQEQLATYQITLAQIANTIRASNRDGSLGSVMVGKQEISVRAKGKFKDINDLKNLAITTSAGDKIPLVVLAKIEDGYQEINSLSYLNGQESVGISIQKQGDSNTVAVAAAVKKEVIRLQAELNGADLEITSNNAQYIEDSIAGVKQNFIIGGLLAVVVLFAFLRNLSSTFVIATAIPISVLATFALMFFADLSLNIITLGGIALGVGMLLDNSIVVLENIYRHRALGTARIAAAREGASEVSSAIFASTLTTAAVFLPVIFIQDMLAQLFTPMALTVTFSLFASLFVALTFIPMLSSKILKVTEQNQQEDNKANYLIFYRKLLQWALANRVSILILVVIFFSIFIAGIIFEFIPLKTEYMPSSDQGTVRIRISMPDNSTIEQTDKVVKQLQQSIADLNEIKLVTTRVWGDNARFTVELVDQSKRDKNAAIIAEEIRQRTANIAGPQINVSADTSMMHRGGGDTAVEVLIKGPDLNKLLELGQQTRELLATINGVRNSDLSLDKGNPEIHVRINQQLADFYGIEKSELIDYVNMALSGSTIDHLTEGGTEIDIVLKLADSASNSLNNLQNIKLFTNDGQEVLLSQLAEIIPGRGYSAIDRENQQRLITISSDIFERPLGEVQPEIEKLLADQLNLPSEYTIDYGGEAEEMASSFKQLFLAVSLAILLVYMVMAAQFESLLYPFIIMFTVPLAIVGAILSLVLTGLALSVNGMIGMIMLVGIVVNNAIVMIDYINHNRITMGRKKAILAAAPIRLRPILMTTSTTILALIPLALGIGTGAETQQPMAVVVIGGLLFSTLLTLIIIPVIYDIVDQLRLRVISFWQSKFHHEK</sequence>
<feature type="transmembrane region" description="Helical" evidence="1">
    <location>
        <begin position="356"/>
        <end position="376"/>
    </location>
</feature>
<dbReference type="SUPFAM" id="SSF82866">
    <property type="entry name" value="Multidrug efflux transporter AcrB transmembrane domain"/>
    <property type="match status" value="2"/>
</dbReference>
<proteinExistence type="predicted"/>
<dbReference type="PANTHER" id="PTHR32063:SF0">
    <property type="entry name" value="SWARMING MOTILITY PROTEIN SWRC"/>
    <property type="match status" value="1"/>
</dbReference>
<dbReference type="GO" id="GO:0005886">
    <property type="term" value="C:plasma membrane"/>
    <property type="evidence" value="ECO:0007669"/>
    <property type="project" value="TreeGrafter"/>
</dbReference>
<reference evidence="2 3" key="1">
    <citation type="submission" date="2016-10" db="EMBL/GenBank/DDBJ databases">
        <authorList>
            <person name="de Groot N.N."/>
        </authorList>
    </citation>
    <scope>NUCLEOTIDE SEQUENCE [LARGE SCALE GENOMIC DNA]</scope>
    <source>
        <strain evidence="2 3">ATCC 51327</strain>
    </source>
</reference>
<feature type="transmembrane region" description="Helical" evidence="1">
    <location>
        <begin position="517"/>
        <end position="539"/>
    </location>
</feature>
<feature type="transmembrane region" description="Helical" evidence="1">
    <location>
        <begin position="427"/>
        <end position="449"/>
    </location>
</feature>
<dbReference type="Gene3D" id="3.30.70.1320">
    <property type="entry name" value="Multidrug efflux transporter AcrB pore domain like"/>
    <property type="match status" value="1"/>
</dbReference>
<organism evidence="2 3">
    <name type="scientific">Halanaerobium salsuginis</name>
    <dbReference type="NCBI Taxonomy" id="29563"/>
    <lineage>
        <taxon>Bacteria</taxon>
        <taxon>Bacillati</taxon>
        <taxon>Bacillota</taxon>
        <taxon>Clostridia</taxon>
        <taxon>Halanaerobiales</taxon>
        <taxon>Halanaerobiaceae</taxon>
        <taxon>Halanaerobium</taxon>
    </lineage>
</organism>
<keyword evidence="3" id="KW-1185">Reference proteome</keyword>
<evidence type="ECO:0000313" key="3">
    <source>
        <dbReference type="Proteomes" id="UP000199006"/>
    </source>
</evidence>
<dbReference type="Pfam" id="PF00873">
    <property type="entry name" value="ACR_tran"/>
    <property type="match status" value="1"/>
</dbReference>
<feature type="transmembrane region" description="Helical" evidence="1">
    <location>
        <begin position="842"/>
        <end position="861"/>
    </location>
</feature>
<feature type="transmembrane region" description="Helical" evidence="1">
    <location>
        <begin position="12"/>
        <end position="32"/>
    </location>
</feature>
<dbReference type="PANTHER" id="PTHR32063">
    <property type="match status" value="1"/>
</dbReference>
<evidence type="ECO:0000313" key="2">
    <source>
        <dbReference type="EMBL" id="SFL92374.1"/>
    </source>
</evidence>
<feature type="transmembrane region" description="Helical" evidence="1">
    <location>
        <begin position="455"/>
        <end position="478"/>
    </location>
</feature>
<gene>
    <name evidence="2" type="ORF">SAMN02983006_02365</name>
</gene>
<dbReference type="EMBL" id="FOTI01000042">
    <property type="protein sequence ID" value="SFL92374.1"/>
    <property type="molecule type" value="Genomic_DNA"/>
</dbReference>
<dbReference type="GO" id="GO:0042910">
    <property type="term" value="F:xenobiotic transmembrane transporter activity"/>
    <property type="evidence" value="ECO:0007669"/>
    <property type="project" value="TreeGrafter"/>
</dbReference>
<dbReference type="OrthoDB" id="9757876at2"/>
<evidence type="ECO:0000256" key="1">
    <source>
        <dbReference type="SAM" id="Phobius"/>
    </source>
</evidence>
<dbReference type="PRINTS" id="PR00702">
    <property type="entry name" value="ACRIFLAVINRP"/>
</dbReference>
<name>A0A1I4LMY5_9FIRM</name>
<feature type="transmembrane region" description="Helical" evidence="1">
    <location>
        <begin position="333"/>
        <end position="349"/>
    </location>
</feature>
<dbReference type="AlphaFoldDB" id="A0A1I4LMY5"/>
<dbReference type="Gene3D" id="3.30.2090.10">
    <property type="entry name" value="Multidrug efflux transporter AcrB TolC docking domain, DN and DC subdomains"/>
    <property type="match status" value="2"/>
</dbReference>
<dbReference type="InterPro" id="IPR001036">
    <property type="entry name" value="Acrflvin-R"/>
</dbReference>
<keyword evidence="1" id="KW-0472">Membrane</keyword>
<protein>
    <submittedName>
        <fullName evidence="2">Hydrophobic/amphiphilic exporter-1, HAE1 family</fullName>
    </submittedName>
</protein>
<accession>A0A1I4LMY5</accession>
<dbReference type="Proteomes" id="UP000199006">
    <property type="component" value="Unassembled WGS sequence"/>
</dbReference>
<dbReference type="STRING" id="29563.SAMN02983006_02365"/>
<feature type="transmembrane region" description="Helical" evidence="1">
    <location>
        <begin position="898"/>
        <end position="918"/>
    </location>
</feature>
<feature type="transmembrane region" description="Helical" evidence="1">
    <location>
        <begin position="939"/>
        <end position="958"/>
    </location>
</feature>
<dbReference type="Gene3D" id="3.30.70.1440">
    <property type="entry name" value="Multidrug efflux transporter AcrB pore domain"/>
    <property type="match status" value="1"/>
</dbReference>
<keyword evidence="1" id="KW-1133">Transmembrane helix</keyword>
<dbReference type="InterPro" id="IPR027463">
    <property type="entry name" value="AcrB_DN_DC_subdom"/>
</dbReference>
<feature type="transmembrane region" description="Helical" evidence="1">
    <location>
        <begin position="382"/>
        <end position="406"/>
    </location>
</feature>